<sequence>MPRRRALEALRSLAGAIGGDVMPVCFVGEKEVVGYRHPSAGLTMLATACYRPMLCEQAQELRSSNGDHVLIVRLEDETHGYGPFTIDLLIADTRTWLIRYRLWQIHPTGDLWLVPSEGEGRSIRIVGGYLALSPRAPFYNLFEREHGFNVAAKTFAALQGAK</sequence>
<name>A0A418PYD9_9SPHN</name>
<evidence type="ECO:0000313" key="2">
    <source>
        <dbReference type="Proteomes" id="UP000285023"/>
    </source>
</evidence>
<dbReference type="EMBL" id="QXTF01000004">
    <property type="protein sequence ID" value="RIX27009.1"/>
    <property type="molecule type" value="Genomic_DNA"/>
</dbReference>
<accession>A0A418PYD9</accession>
<comment type="caution">
    <text evidence="1">The sequence shown here is derived from an EMBL/GenBank/DDBJ whole genome shotgun (WGS) entry which is preliminary data.</text>
</comment>
<proteinExistence type="predicted"/>
<protein>
    <submittedName>
        <fullName evidence="1">Uncharacterized protein</fullName>
    </submittedName>
</protein>
<dbReference type="Proteomes" id="UP000285023">
    <property type="component" value="Unassembled WGS sequence"/>
</dbReference>
<evidence type="ECO:0000313" key="1">
    <source>
        <dbReference type="EMBL" id="RIX27009.1"/>
    </source>
</evidence>
<organism evidence="1 2">
    <name type="scientific">Sphingomonas edaphi</name>
    <dbReference type="NCBI Taxonomy" id="2315689"/>
    <lineage>
        <taxon>Bacteria</taxon>
        <taxon>Pseudomonadati</taxon>
        <taxon>Pseudomonadota</taxon>
        <taxon>Alphaproteobacteria</taxon>
        <taxon>Sphingomonadales</taxon>
        <taxon>Sphingomonadaceae</taxon>
        <taxon>Sphingomonas</taxon>
    </lineage>
</organism>
<gene>
    <name evidence="1" type="ORF">D3M59_10660</name>
</gene>
<reference evidence="1 2" key="1">
    <citation type="submission" date="2018-09" db="EMBL/GenBank/DDBJ databases">
        <title>Sphingomonas sp. DAC4.</title>
        <authorList>
            <person name="Seo T."/>
        </authorList>
    </citation>
    <scope>NUCLEOTIDE SEQUENCE [LARGE SCALE GENOMIC DNA]</scope>
    <source>
        <strain evidence="1 2">DAC4</strain>
    </source>
</reference>
<dbReference type="AlphaFoldDB" id="A0A418PYD9"/>
<keyword evidence="2" id="KW-1185">Reference proteome</keyword>